<dbReference type="InterPro" id="IPR006311">
    <property type="entry name" value="TAT_signal"/>
</dbReference>
<dbReference type="PANTHER" id="PTHR39201">
    <property type="entry name" value="EXPORTED PROTEIN-RELATED"/>
    <property type="match status" value="1"/>
</dbReference>
<dbReference type="EMBL" id="FOTO01000018">
    <property type="protein sequence ID" value="SFM17512.1"/>
    <property type="molecule type" value="Genomic_DNA"/>
</dbReference>
<proteinExistence type="predicted"/>
<dbReference type="Proteomes" id="UP000199581">
    <property type="component" value="Unassembled WGS sequence"/>
</dbReference>
<evidence type="ECO:0000259" key="2">
    <source>
        <dbReference type="Pfam" id="PF12682"/>
    </source>
</evidence>
<evidence type="ECO:0000256" key="1">
    <source>
        <dbReference type="ARBA" id="ARBA00023014"/>
    </source>
</evidence>
<evidence type="ECO:0000313" key="3">
    <source>
        <dbReference type="EMBL" id="SFM17512.1"/>
    </source>
</evidence>
<evidence type="ECO:0000313" key="4">
    <source>
        <dbReference type="Proteomes" id="UP000199581"/>
    </source>
</evidence>
<dbReference type="PANTHER" id="PTHR39201:SF1">
    <property type="entry name" value="FLAVODOXIN-LIKE DOMAIN-CONTAINING PROTEIN"/>
    <property type="match status" value="1"/>
</dbReference>
<dbReference type="GO" id="GO:0010181">
    <property type="term" value="F:FMN binding"/>
    <property type="evidence" value="ECO:0007669"/>
    <property type="project" value="InterPro"/>
</dbReference>
<accession>A0A8G2C5Y0</accession>
<dbReference type="SUPFAM" id="SSF52218">
    <property type="entry name" value="Flavoproteins"/>
    <property type="match status" value="1"/>
</dbReference>
<dbReference type="PROSITE" id="PS51318">
    <property type="entry name" value="TAT"/>
    <property type="match status" value="1"/>
</dbReference>
<comment type="caution">
    <text evidence="3">The sequence shown here is derived from an EMBL/GenBank/DDBJ whole genome shotgun (WGS) entry which is preliminary data.</text>
</comment>
<dbReference type="RefSeq" id="WP_092194258.1">
    <property type="nucleotide sequence ID" value="NZ_FOTO01000018.1"/>
</dbReference>
<reference evidence="3 4" key="1">
    <citation type="submission" date="2016-10" db="EMBL/GenBank/DDBJ databases">
        <authorList>
            <person name="Varghese N."/>
            <person name="Submissions S."/>
        </authorList>
    </citation>
    <scope>NUCLEOTIDE SEQUENCE [LARGE SCALE GENOMIC DNA]</scope>
    <source>
        <strain evidence="3 4">DSM 1741</strain>
    </source>
</reference>
<feature type="domain" description="Flavodoxin-like" evidence="2">
    <location>
        <begin position="52"/>
        <end position="204"/>
    </location>
</feature>
<name>A0A8G2C5Y0_DESNO</name>
<dbReference type="OrthoDB" id="9806505at2"/>
<protein>
    <submittedName>
        <fullName evidence="3">Flavodoxin</fullName>
    </submittedName>
</protein>
<dbReference type="GO" id="GO:0051536">
    <property type="term" value="F:iron-sulfur cluster binding"/>
    <property type="evidence" value="ECO:0007669"/>
    <property type="project" value="UniProtKB-KW"/>
</dbReference>
<dbReference type="Pfam" id="PF12682">
    <property type="entry name" value="Flavodoxin_4"/>
    <property type="match status" value="1"/>
</dbReference>
<keyword evidence="1" id="KW-0411">Iron-sulfur</keyword>
<dbReference type="InterPro" id="IPR029039">
    <property type="entry name" value="Flavoprotein-like_sf"/>
</dbReference>
<keyword evidence="4" id="KW-1185">Reference proteome</keyword>
<sequence length="209" mass="22581">MKKDIDILERPLSRREMLRRTAGGLAGGMLAGLAAPLFASGTLFAAPVDARKFLTVFYSRSGNTQVMAGFVQKAVGGDLVRIETVHPYPEAYRATTRQAREELDSGFKPPITTKIANLASYDVVFIGSPCWWATIAPPVITFLTENDLAGKTVVPFMTHKGSGLGRTQSHVESLCPNSKVLKGLAIWGDNISSSKNDVTGWLRDIGLVS</sequence>
<dbReference type="InterPro" id="IPR008254">
    <property type="entry name" value="Flavodoxin/NO_synth"/>
</dbReference>
<dbReference type="Gene3D" id="3.40.50.360">
    <property type="match status" value="1"/>
</dbReference>
<gene>
    <name evidence="3" type="ORF">SAMN05421830_11829</name>
</gene>
<organism evidence="3 4">
    <name type="scientific">Desulfomicrobium norvegicum (strain DSM 1741 / NCIMB 8310)</name>
    <name type="common">Desulfovibrio baculatus (strain Norway 4)</name>
    <name type="synonym">Desulfovibrio desulfuricans (strain Norway 4)</name>
    <dbReference type="NCBI Taxonomy" id="52561"/>
    <lineage>
        <taxon>Bacteria</taxon>
        <taxon>Pseudomonadati</taxon>
        <taxon>Thermodesulfobacteriota</taxon>
        <taxon>Desulfovibrionia</taxon>
        <taxon>Desulfovibrionales</taxon>
        <taxon>Desulfomicrobiaceae</taxon>
        <taxon>Desulfomicrobium</taxon>
    </lineage>
</organism>
<keyword evidence="1" id="KW-0408">Iron</keyword>
<dbReference type="AlphaFoldDB" id="A0A8G2C5Y0"/>
<keyword evidence="1" id="KW-0479">Metal-binding</keyword>